<organism evidence="1 2">
    <name type="scientific">Oryza meyeriana var. granulata</name>
    <dbReference type="NCBI Taxonomy" id="110450"/>
    <lineage>
        <taxon>Eukaryota</taxon>
        <taxon>Viridiplantae</taxon>
        <taxon>Streptophyta</taxon>
        <taxon>Embryophyta</taxon>
        <taxon>Tracheophyta</taxon>
        <taxon>Spermatophyta</taxon>
        <taxon>Magnoliopsida</taxon>
        <taxon>Liliopsida</taxon>
        <taxon>Poales</taxon>
        <taxon>Poaceae</taxon>
        <taxon>BOP clade</taxon>
        <taxon>Oryzoideae</taxon>
        <taxon>Oryzeae</taxon>
        <taxon>Oryzinae</taxon>
        <taxon>Oryza</taxon>
        <taxon>Oryza meyeriana</taxon>
    </lineage>
</organism>
<name>A0A6G1F6W5_9ORYZ</name>
<dbReference type="AlphaFoldDB" id="A0A6G1F6W5"/>
<gene>
    <name evidence="1" type="ORF">E2562_011966</name>
</gene>
<protein>
    <submittedName>
        <fullName evidence="1">Uncharacterized protein</fullName>
    </submittedName>
</protein>
<proteinExistence type="predicted"/>
<keyword evidence="2" id="KW-1185">Reference proteome</keyword>
<evidence type="ECO:0000313" key="1">
    <source>
        <dbReference type="EMBL" id="KAF0932668.1"/>
    </source>
</evidence>
<sequence length="87" mass="8770">MTLLGPTVVAVFRRSSKQGEGGADSALRWGAQGLGSLTLALIGLSRRVVARGEDGVGGGVAGNGRGLQGGFMMTTRRKGERGCPAAV</sequence>
<dbReference type="EMBL" id="SPHZ02000001">
    <property type="protein sequence ID" value="KAF0932668.1"/>
    <property type="molecule type" value="Genomic_DNA"/>
</dbReference>
<evidence type="ECO:0000313" key="2">
    <source>
        <dbReference type="Proteomes" id="UP000479710"/>
    </source>
</evidence>
<reference evidence="1 2" key="1">
    <citation type="submission" date="2019-11" db="EMBL/GenBank/DDBJ databases">
        <title>Whole genome sequence of Oryza granulata.</title>
        <authorList>
            <person name="Li W."/>
        </authorList>
    </citation>
    <scope>NUCLEOTIDE SEQUENCE [LARGE SCALE GENOMIC DNA]</scope>
    <source>
        <strain evidence="2">cv. Menghai</strain>
        <tissue evidence="1">Leaf</tissue>
    </source>
</reference>
<comment type="caution">
    <text evidence="1">The sequence shown here is derived from an EMBL/GenBank/DDBJ whole genome shotgun (WGS) entry which is preliminary data.</text>
</comment>
<accession>A0A6G1F6W5</accession>
<dbReference type="Proteomes" id="UP000479710">
    <property type="component" value="Unassembled WGS sequence"/>
</dbReference>